<dbReference type="AlphaFoldDB" id="A0A4Q9PLT8"/>
<gene>
    <name evidence="2" type="ORF">BD310DRAFT_934333</name>
</gene>
<feature type="signal peptide" evidence="1">
    <location>
        <begin position="1"/>
        <end position="17"/>
    </location>
</feature>
<proteinExistence type="predicted"/>
<evidence type="ECO:0000256" key="1">
    <source>
        <dbReference type="SAM" id="SignalP"/>
    </source>
</evidence>
<protein>
    <recommendedName>
        <fullName evidence="4">Secreted protein</fullName>
    </recommendedName>
</protein>
<name>A0A4Q9PLT8_9APHY</name>
<organism evidence="2 3">
    <name type="scientific">Dichomitus squalens</name>
    <dbReference type="NCBI Taxonomy" id="114155"/>
    <lineage>
        <taxon>Eukaryota</taxon>
        <taxon>Fungi</taxon>
        <taxon>Dikarya</taxon>
        <taxon>Basidiomycota</taxon>
        <taxon>Agaricomycotina</taxon>
        <taxon>Agaricomycetes</taxon>
        <taxon>Polyporales</taxon>
        <taxon>Polyporaceae</taxon>
        <taxon>Dichomitus</taxon>
    </lineage>
</organism>
<evidence type="ECO:0000313" key="3">
    <source>
        <dbReference type="Proteomes" id="UP000292082"/>
    </source>
</evidence>
<reference evidence="2 3" key="1">
    <citation type="submission" date="2019-01" db="EMBL/GenBank/DDBJ databases">
        <title>Draft genome sequences of three monokaryotic isolates of the white-rot basidiomycete fungus Dichomitus squalens.</title>
        <authorList>
            <consortium name="DOE Joint Genome Institute"/>
            <person name="Lopez S.C."/>
            <person name="Andreopoulos B."/>
            <person name="Pangilinan J."/>
            <person name="Lipzen A."/>
            <person name="Riley R."/>
            <person name="Ahrendt S."/>
            <person name="Ng V."/>
            <person name="Barry K."/>
            <person name="Daum C."/>
            <person name="Grigoriev I.V."/>
            <person name="Hilden K.S."/>
            <person name="Makela M.R."/>
            <person name="de Vries R.P."/>
        </authorList>
    </citation>
    <scope>NUCLEOTIDE SEQUENCE [LARGE SCALE GENOMIC DNA]</scope>
    <source>
        <strain evidence="2 3">CBS 464.89</strain>
    </source>
</reference>
<feature type="chain" id="PRO_5020630717" description="Secreted protein" evidence="1">
    <location>
        <begin position="18"/>
        <end position="83"/>
    </location>
</feature>
<evidence type="ECO:0008006" key="4">
    <source>
        <dbReference type="Google" id="ProtNLM"/>
    </source>
</evidence>
<dbReference type="Proteomes" id="UP000292082">
    <property type="component" value="Unassembled WGS sequence"/>
</dbReference>
<dbReference type="EMBL" id="ML145174">
    <property type="protein sequence ID" value="TBU55151.1"/>
    <property type="molecule type" value="Genomic_DNA"/>
</dbReference>
<sequence>MVFTCLPLVTSLQCCLLHTPQPAIVGYAHGIQTRGSIPSPDDAMQSGSLLMGRISTVKNFACSALTRRRAVPSYHTTPTAVTY</sequence>
<keyword evidence="1" id="KW-0732">Signal</keyword>
<keyword evidence="3" id="KW-1185">Reference proteome</keyword>
<accession>A0A4Q9PLT8</accession>
<evidence type="ECO:0000313" key="2">
    <source>
        <dbReference type="EMBL" id="TBU55151.1"/>
    </source>
</evidence>